<protein>
    <submittedName>
        <fullName evidence="2">Cytochrome C</fullName>
    </submittedName>
</protein>
<dbReference type="Gene3D" id="1.10.760.10">
    <property type="entry name" value="Cytochrome c-like domain"/>
    <property type="match status" value="1"/>
</dbReference>
<dbReference type="EMBL" id="CP013072">
    <property type="protein sequence ID" value="APL96554.1"/>
    <property type="molecule type" value="Genomic_DNA"/>
</dbReference>
<dbReference type="KEGG" id="sinb:SIDU_18035"/>
<evidence type="ECO:0000313" key="3">
    <source>
        <dbReference type="Proteomes" id="UP000004550"/>
    </source>
</evidence>
<keyword evidence="1" id="KW-0732">Signal</keyword>
<accession>A0A1L5BUK9</accession>
<reference evidence="2 3" key="1">
    <citation type="journal article" date="2012" name="J. Bacteriol.">
        <title>Genome sequence of Sphingobium indicum B90A, a hexachlorocyclohexane-degrading bacterium.</title>
        <authorList>
            <person name="Anand S."/>
            <person name="Sangwan N."/>
            <person name="Lata P."/>
            <person name="Kaur J."/>
            <person name="Dua A."/>
            <person name="Singh A.K."/>
            <person name="Verma M."/>
            <person name="Kaur J."/>
            <person name="Khurana J.P."/>
            <person name="Khurana P."/>
            <person name="Mathur S."/>
            <person name="Lal R."/>
        </authorList>
    </citation>
    <scope>NUCLEOTIDE SEQUENCE [LARGE SCALE GENOMIC DNA]</scope>
    <source>
        <strain evidence="3">DSM 16412 / CCM 7286 / MTCC 6364 / B90A</strain>
        <plasmid evidence="2">pSRL2</plasmid>
    </source>
</reference>
<proteinExistence type="predicted"/>
<feature type="chain" id="PRO_5009860332" evidence="1">
    <location>
        <begin position="19"/>
        <end position="104"/>
    </location>
</feature>
<name>A0A1L5BUK9_SPHIB</name>
<gene>
    <name evidence="2" type="ORF">SIDU_18035</name>
</gene>
<dbReference type="RefSeq" id="WP_007684475.1">
    <property type="nucleotide sequence ID" value="NZ_CP013072.1"/>
</dbReference>
<keyword evidence="2" id="KW-0614">Plasmid</keyword>
<organism evidence="2 3">
    <name type="scientific">Sphingobium indicum (strain DSM 16412 / CCM 7286 / MTCC 6364 / B90A)</name>
    <dbReference type="NCBI Taxonomy" id="861109"/>
    <lineage>
        <taxon>Bacteria</taxon>
        <taxon>Pseudomonadati</taxon>
        <taxon>Pseudomonadota</taxon>
        <taxon>Alphaproteobacteria</taxon>
        <taxon>Sphingomonadales</taxon>
        <taxon>Sphingomonadaceae</taxon>
        <taxon>Sphingobium</taxon>
    </lineage>
</organism>
<dbReference type="InterPro" id="IPR036909">
    <property type="entry name" value="Cyt_c-like_dom_sf"/>
</dbReference>
<evidence type="ECO:0000313" key="2">
    <source>
        <dbReference type="EMBL" id="APL96554.1"/>
    </source>
</evidence>
<dbReference type="Proteomes" id="UP000004550">
    <property type="component" value="Plasmid pSRL2"/>
</dbReference>
<feature type="signal peptide" evidence="1">
    <location>
        <begin position="1"/>
        <end position="18"/>
    </location>
</feature>
<evidence type="ECO:0000256" key="1">
    <source>
        <dbReference type="SAM" id="SignalP"/>
    </source>
</evidence>
<dbReference type="GO" id="GO:0020037">
    <property type="term" value="F:heme binding"/>
    <property type="evidence" value="ECO:0007669"/>
    <property type="project" value="InterPro"/>
</dbReference>
<dbReference type="SUPFAM" id="SSF46626">
    <property type="entry name" value="Cytochrome c"/>
    <property type="match status" value="1"/>
</dbReference>
<dbReference type="GO" id="GO:0009055">
    <property type="term" value="F:electron transfer activity"/>
    <property type="evidence" value="ECO:0007669"/>
    <property type="project" value="InterPro"/>
</dbReference>
<dbReference type="AlphaFoldDB" id="A0A1L5BUK9"/>
<sequence>MKALLPIALLAASGAAAAGYRLPDERPIVLPPGDGAELTAATCSACHSLDYVTTQPRGKGAQFWQDSVGKMIKVYGAPIEPADAERIAAYLAATYGRKEAAGPS</sequence>
<geneLocation type="plasmid" evidence="2 3">
    <name>pSRL2</name>
</geneLocation>